<dbReference type="GO" id="GO:0034765">
    <property type="term" value="P:regulation of monoatomic ion transmembrane transport"/>
    <property type="evidence" value="ECO:0007669"/>
    <property type="project" value="TreeGrafter"/>
</dbReference>
<dbReference type="PANTHER" id="PTHR11767">
    <property type="entry name" value="INWARD RECTIFIER POTASSIUM CHANNEL"/>
    <property type="match status" value="1"/>
</dbReference>
<dbReference type="EMBL" id="VJMH01006929">
    <property type="protein sequence ID" value="KAF0687393.1"/>
    <property type="molecule type" value="Genomic_DNA"/>
</dbReference>
<evidence type="ECO:0000256" key="5">
    <source>
        <dbReference type="ARBA" id="ARBA00022882"/>
    </source>
</evidence>
<evidence type="ECO:0000256" key="12">
    <source>
        <dbReference type="SAM" id="Phobius"/>
    </source>
</evidence>
<dbReference type="GO" id="GO:0005886">
    <property type="term" value="C:plasma membrane"/>
    <property type="evidence" value="ECO:0007669"/>
    <property type="project" value="TreeGrafter"/>
</dbReference>
<keyword evidence="10 11" id="KW-0407">Ion channel</keyword>
<accession>A0A485LFZ6</accession>
<dbReference type="InterPro" id="IPR016449">
    <property type="entry name" value="K_chnl_inward-rec_Kir"/>
</dbReference>
<dbReference type="SUPFAM" id="SSF81296">
    <property type="entry name" value="E set domains"/>
    <property type="match status" value="1"/>
</dbReference>
<dbReference type="Pfam" id="PF17655">
    <property type="entry name" value="IRK_C"/>
    <property type="match status" value="2"/>
</dbReference>
<keyword evidence="3 11" id="KW-0633">Potassium transport</keyword>
<evidence type="ECO:0000256" key="2">
    <source>
        <dbReference type="ARBA" id="ARBA00022448"/>
    </source>
</evidence>
<dbReference type="Proteomes" id="UP000332933">
    <property type="component" value="Unassembled WGS sequence"/>
</dbReference>
<reference evidence="15" key="2">
    <citation type="submission" date="2019-06" db="EMBL/GenBank/DDBJ databases">
        <title>Genomics analysis of Aphanomyces spp. identifies a new class of oomycete effector associated with host adaptation.</title>
        <authorList>
            <person name="Gaulin E."/>
        </authorList>
    </citation>
    <scope>NUCLEOTIDE SEQUENCE</scope>
    <source>
        <strain evidence="15">CBS 578.67</strain>
    </source>
</reference>
<dbReference type="Gene3D" id="1.10.287.70">
    <property type="match status" value="1"/>
</dbReference>
<feature type="domain" description="Inward rectifier potassium channel C-terminal" evidence="14">
    <location>
        <begin position="304"/>
        <end position="381"/>
    </location>
</feature>
<evidence type="ECO:0000259" key="14">
    <source>
        <dbReference type="Pfam" id="PF17655"/>
    </source>
</evidence>
<dbReference type="GO" id="GO:0005242">
    <property type="term" value="F:inward rectifier potassium channel activity"/>
    <property type="evidence" value="ECO:0007669"/>
    <property type="project" value="InterPro"/>
</dbReference>
<name>A0A485LFZ6_9STRA</name>
<sequence>MPPRAARFVDRAGKPVVKTPGRPSPGRMSRGVLNIVRTGGNWQQIYWNDLYHTLINVKTPTLILGVIATYISVTLFFAVAYLVVSWKDPECNVGIKSLTEAYIFSIETIMTIGYGAPTNDIFYGGCGSMALLLTLEAQLLGHLHQRALGRDVLYPLFPRVGLLHYSRCIRPPTPLIRKIRGEYYFIFQVCERRKHQLVEAHIRCYAVRDDVSADGTETALFQTHSMRLQQPDDDLGPYLLMAMPQLIVHRIDQWSPLFPPACLATSSSDDASTAAAFPNPLQRAVDHDTGNRDYNSAVPIALQPTQAMIEAHFEATNMEVVALLEGEDSTTSNTAQARHSYRLEDIVWDHMFVPCVKRHPVTHGVWVDFDVFHEMVPVAADASTVPASVF</sequence>
<dbReference type="AlphaFoldDB" id="A0A485LFZ6"/>
<evidence type="ECO:0000256" key="4">
    <source>
        <dbReference type="ARBA" id="ARBA00022692"/>
    </source>
</evidence>
<dbReference type="InterPro" id="IPR014756">
    <property type="entry name" value="Ig_E-set"/>
</dbReference>
<evidence type="ECO:0000256" key="6">
    <source>
        <dbReference type="ARBA" id="ARBA00022958"/>
    </source>
</evidence>
<evidence type="ECO:0000313" key="17">
    <source>
        <dbReference type="Proteomes" id="UP000332933"/>
    </source>
</evidence>
<feature type="transmembrane region" description="Helical" evidence="12">
    <location>
        <begin position="62"/>
        <end position="84"/>
    </location>
</feature>
<keyword evidence="6 11" id="KW-0630">Potassium</keyword>
<keyword evidence="4 11" id="KW-0812">Transmembrane</keyword>
<keyword evidence="17" id="KW-1185">Reference proteome</keyword>
<feature type="domain" description="Potassium channel inwardly rectifying transmembrane" evidence="13">
    <location>
        <begin position="43"/>
        <end position="117"/>
    </location>
</feature>
<evidence type="ECO:0000256" key="9">
    <source>
        <dbReference type="ARBA" id="ARBA00023136"/>
    </source>
</evidence>
<evidence type="ECO:0000313" key="16">
    <source>
        <dbReference type="EMBL" id="VFT97539.1"/>
    </source>
</evidence>
<dbReference type="InterPro" id="IPR013518">
    <property type="entry name" value="K_chnl_inward-rec_Kir_cyto"/>
</dbReference>
<keyword evidence="9 12" id="KW-0472">Membrane</keyword>
<keyword evidence="5 11" id="KW-0851">Voltage-gated channel</keyword>
<evidence type="ECO:0000256" key="7">
    <source>
        <dbReference type="ARBA" id="ARBA00022989"/>
    </source>
</evidence>
<evidence type="ECO:0000256" key="10">
    <source>
        <dbReference type="ARBA" id="ARBA00023303"/>
    </source>
</evidence>
<proteinExistence type="inferred from homology"/>
<evidence type="ECO:0000256" key="11">
    <source>
        <dbReference type="RuleBase" id="RU003822"/>
    </source>
</evidence>
<dbReference type="EMBL" id="CAADRA010006955">
    <property type="protein sequence ID" value="VFT97539.1"/>
    <property type="molecule type" value="Genomic_DNA"/>
</dbReference>
<dbReference type="Gene3D" id="2.60.40.1400">
    <property type="entry name" value="G protein-activated inward rectifier potassium channel 1"/>
    <property type="match status" value="1"/>
</dbReference>
<evidence type="ECO:0000256" key="8">
    <source>
        <dbReference type="ARBA" id="ARBA00023065"/>
    </source>
</evidence>
<dbReference type="GO" id="GO:1990573">
    <property type="term" value="P:potassium ion import across plasma membrane"/>
    <property type="evidence" value="ECO:0007669"/>
    <property type="project" value="TreeGrafter"/>
</dbReference>
<reference evidence="16 17" key="1">
    <citation type="submission" date="2019-03" db="EMBL/GenBank/DDBJ databases">
        <authorList>
            <person name="Gaulin E."/>
            <person name="Dumas B."/>
        </authorList>
    </citation>
    <scope>NUCLEOTIDE SEQUENCE [LARGE SCALE GENOMIC DNA]</scope>
    <source>
        <strain evidence="16">CBS 568.67</strain>
    </source>
</reference>
<evidence type="ECO:0000313" key="15">
    <source>
        <dbReference type="EMBL" id="KAF0687393.1"/>
    </source>
</evidence>
<dbReference type="InterPro" id="IPR041647">
    <property type="entry name" value="IRK_C"/>
</dbReference>
<dbReference type="GO" id="GO:0034702">
    <property type="term" value="C:monoatomic ion channel complex"/>
    <property type="evidence" value="ECO:0007669"/>
    <property type="project" value="UniProtKB-KW"/>
</dbReference>
<keyword evidence="7 12" id="KW-1133">Transmembrane helix</keyword>
<evidence type="ECO:0000256" key="3">
    <source>
        <dbReference type="ARBA" id="ARBA00022538"/>
    </source>
</evidence>
<dbReference type="SUPFAM" id="SSF81324">
    <property type="entry name" value="Voltage-gated potassium channels"/>
    <property type="match status" value="1"/>
</dbReference>
<dbReference type="OrthoDB" id="273257at2759"/>
<gene>
    <name evidence="16" type="primary">Aste57867_20862</name>
    <name evidence="15" type="ORF">As57867_020794</name>
    <name evidence="16" type="ORF">ASTE57867_20862</name>
</gene>
<comment type="similarity">
    <text evidence="11">Belongs to the inward rectifier-type potassium channel (TC 1.A.2.1) family.</text>
</comment>
<dbReference type="Pfam" id="PF01007">
    <property type="entry name" value="IRK"/>
    <property type="match status" value="1"/>
</dbReference>
<feature type="domain" description="Inward rectifier potassium channel C-terminal" evidence="14">
    <location>
        <begin position="180"/>
        <end position="258"/>
    </location>
</feature>
<dbReference type="InterPro" id="IPR040445">
    <property type="entry name" value="Kir_TM"/>
</dbReference>
<organism evidence="16 17">
    <name type="scientific">Aphanomyces stellatus</name>
    <dbReference type="NCBI Taxonomy" id="120398"/>
    <lineage>
        <taxon>Eukaryota</taxon>
        <taxon>Sar</taxon>
        <taxon>Stramenopiles</taxon>
        <taxon>Oomycota</taxon>
        <taxon>Saprolegniomycetes</taxon>
        <taxon>Saprolegniales</taxon>
        <taxon>Verrucalvaceae</taxon>
        <taxon>Aphanomyces</taxon>
    </lineage>
</organism>
<keyword evidence="2 11" id="KW-0813">Transport</keyword>
<dbReference type="PANTHER" id="PTHR11767:SF103">
    <property type="entry name" value="POTASSIUM CHANNEL INWARDLY RECTIFYING TRANSMEMBRANE DOMAIN-CONTAINING PROTEIN"/>
    <property type="match status" value="1"/>
</dbReference>
<evidence type="ECO:0000256" key="1">
    <source>
        <dbReference type="ARBA" id="ARBA00004141"/>
    </source>
</evidence>
<protein>
    <submittedName>
        <fullName evidence="16">Aste57867_20862 protein</fullName>
    </submittedName>
</protein>
<keyword evidence="8 11" id="KW-0406">Ion transport</keyword>
<comment type="subcellular location">
    <subcellularLocation>
        <location evidence="1 11">Membrane</location>
        <topology evidence="1 11">Multi-pass membrane protein</topology>
    </subcellularLocation>
</comment>
<evidence type="ECO:0000259" key="13">
    <source>
        <dbReference type="Pfam" id="PF01007"/>
    </source>
</evidence>